<dbReference type="NCBIfam" id="NF038155">
    <property type="entry name" value="lanthi_I_FDLD"/>
    <property type="match status" value="1"/>
</dbReference>
<comment type="caution">
    <text evidence="1">The sequence shown here is derived from an EMBL/GenBank/DDBJ whole genome shotgun (WGS) entry which is preliminary data.</text>
</comment>
<accession>A0A943SS10</accession>
<proteinExistence type="predicted"/>
<name>A0A943SS10_9FIRM</name>
<gene>
    <name evidence="1" type="ORF">KH327_07880</name>
</gene>
<organism evidence="1 2">
    <name type="scientific">Peptoniphilus harei</name>
    <dbReference type="NCBI Taxonomy" id="54005"/>
    <lineage>
        <taxon>Bacteria</taxon>
        <taxon>Bacillati</taxon>
        <taxon>Bacillota</taxon>
        <taxon>Tissierellia</taxon>
        <taxon>Tissierellales</taxon>
        <taxon>Peptoniphilaceae</taxon>
        <taxon>Peptoniphilus</taxon>
    </lineage>
</organism>
<dbReference type="EMBL" id="JAGZZP010000019">
    <property type="protein sequence ID" value="MBS6535737.1"/>
    <property type="molecule type" value="Genomic_DNA"/>
</dbReference>
<sequence length="99" mass="10720">MSGFKDFDLDLNKINKSKDSSNQITTVTLSNCTCGQICDQTFNVCTTIAYPCKTIATCEGVTCNTGASCGCSINCSPTDMGMCDIKNDYNNDSKNLRRC</sequence>
<dbReference type="AlphaFoldDB" id="A0A943SS10"/>
<reference evidence="1" key="1">
    <citation type="submission" date="2021-02" db="EMBL/GenBank/DDBJ databases">
        <title>Infant gut strain persistence is associated with maternal origin, phylogeny, and functional potential including surface adhesion and iron acquisition.</title>
        <authorList>
            <person name="Lou Y.C."/>
        </authorList>
    </citation>
    <scope>NUCLEOTIDE SEQUENCE</scope>
    <source>
        <strain evidence="1">L3_060_052G1_dasL3_060_052G1_concoct_1</strain>
    </source>
</reference>
<dbReference type="RefSeq" id="WP_278638453.1">
    <property type="nucleotide sequence ID" value="NZ_JAGZZP010000019.1"/>
</dbReference>
<evidence type="ECO:0000313" key="2">
    <source>
        <dbReference type="Proteomes" id="UP000748991"/>
    </source>
</evidence>
<protein>
    <submittedName>
        <fullName evidence="1">FDLD family class I lanthipeptide</fullName>
    </submittedName>
</protein>
<evidence type="ECO:0000313" key="1">
    <source>
        <dbReference type="EMBL" id="MBS6535737.1"/>
    </source>
</evidence>
<dbReference type="Proteomes" id="UP000748991">
    <property type="component" value="Unassembled WGS sequence"/>
</dbReference>